<evidence type="ECO:0000313" key="2">
    <source>
        <dbReference type="Proteomes" id="UP000245207"/>
    </source>
</evidence>
<dbReference type="EMBL" id="PKPP01005627">
    <property type="protein sequence ID" value="PWA59419.1"/>
    <property type="molecule type" value="Genomic_DNA"/>
</dbReference>
<keyword evidence="2" id="KW-1185">Reference proteome</keyword>
<dbReference type="AlphaFoldDB" id="A0A2U1MDT2"/>
<organism evidence="1 2">
    <name type="scientific">Artemisia annua</name>
    <name type="common">Sweet wormwood</name>
    <dbReference type="NCBI Taxonomy" id="35608"/>
    <lineage>
        <taxon>Eukaryota</taxon>
        <taxon>Viridiplantae</taxon>
        <taxon>Streptophyta</taxon>
        <taxon>Embryophyta</taxon>
        <taxon>Tracheophyta</taxon>
        <taxon>Spermatophyta</taxon>
        <taxon>Magnoliopsida</taxon>
        <taxon>eudicotyledons</taxon>
        <taxon>Gunneridae</taxon>
        <taxon>Pentapetalae</taxon>
        <taxon>asterids</taxon>
        <taxon>campanulids</taxon>
        <taxon>Asterales</taxon>
        <taxon>Asteraceae</taxon>
        <taxon>Asteroideae</taxon>
        <taxon>Anthemideae</taxon>
        <taxon>Artemisiinae</taxon>
        <taxon>Artemisia</taxon>
    </lineage>
</organism>
<gene>
    <name evidence="1" type="ORF">CTI12_AA389180</name>
</gene>
<dbReference type="Proteomes" id="UP000245207">
    <property type="component" value="Unassembled WGS sequence"/>
</dbReference>
<proteinExistence type="predicted"/>
<sequence>MVTRKVEIADNGHEISVGFTQDASKTSKYVRGRRFSKNMLQYIKDDTYVEYCMLTCSLPGDLIGFNPRTTGKNKIDAFYQHVVDGIRRHPRKSGSSSYMNSGRACITDLRHQMLRRIRSNVKVGLKIYLRGMIRCSSTDVLLLPISAATSISKSNNRFKKWVKCANITLLCCLGFLKNQTSKSEDHPGCHILFHPIAQNFAKLKVGILTAKATIHGITKIGILRLQRKNFNEGKLPSMALLVRVKVATQILVVAVLAMHGHMI</sequence>
<name>A0A2U1MDT2_ARTAN</name>
<comment type="caution">
    <text evidence="1">The sequence shown here is derived from an EMBL/GenBank/DDBJ whole genome shotgun (WGS) entry which is preliminary data.</text>
</comment>
<reference evidence="1 2" key="1">
    <citation type="journal article" date="2018" name="Mol. Plant">
        <title>The genome of Artemisia annua provides insight into the evolution of Asteraceae family and artemisinin biosynthesis.</title>
        <authorList>
            <person name="Shen Q."/>
            <person name="Zhang L."/>
            <person name="Liao Z."/>
            <person name="Wang S."/>
            <person name="Yan T."/>
            <person name="Shi P."/>
            <person name="Liu M."/>
            <person name="Fu X."/>
            <person name="Pan Q."/>
            <person name="Wang Y."/>
            <person name="Lv Z."/>
            <person name="Lu X."/>
            <person name="Zhang F."/>
            <person name="Jiang W."/>
            <person name="Ma Y."/>
            <person name="Chen M."/>
            <person name="Hao X."/>
            <person name="Li L."/>
            <person name="Tang Y."/>
            <person name="Lv G."/>
            <person name="Zhou Y."/>
            <person name="Sun X."/>
            <person name="Brodelius P.E."/>
            <person name="Rose J.K.C."/>
            <person name="Tang K."/>
        </authorList>
    </citation>
    <scope>NUCLEOTIDE SEQUENCE [LARGE SCALE GENOMIC DNA]</scope>
    <source>
        <strain evidence="2">cv. Huhao1</strain>
        <tissue evidence="1">Leaf</tissue>
    </source>
</reference>
<dbReference type="STRING" id="35608.A0A2U1MDT2"/>
<accession>A0A2U1MDT2</accession>
<evidence type="ECO:0000313" key="1">
    <source>
        <dbReference type="EMBL" id="PWA59419.1"/>
    </source>
</evidence>
<protein>
    <submittedName>
        <fullName evidence="1">AAA+ ATPase domain-containing protein</fullName>
    </submittedName>
</protein>